<gene>
    <name evidence="4" type="ORF">EPA93_00365</name>
</gene>
<evidence type="ECO:0000256" key="2">
    <source>
        <dbReference type="HAMAP-Rule" id="MF_00457"/>
    </source>
</evidence>
<dbReference type="EMBL" id="CP035758">
    <property type="protein sequence ID" value="QBD74527.1"/>
    <property type="molecule type" value="Genomic_DNA"/>
</dbReference>
<keyword evidence="1 2" id="KW-0378">Hydrolase</keyword>
<dbReference type="InterPro" id="IPR001279">
    <property type="entry name" value="Metallo-B-lactamas"/>
</dbReference>
<proteinExistence type="inferred from homology"/>
<dbReference type="HAMAP" id="MF_00457">
    <property type="entry name" value="UPF0173"/>
    <property type="match status" value="1"/>
</dbReference>
<evidence type="ECO:0000259" key="3">
    <source>
        <dbReference type="SMART" id="SM00849"/>
    </source>
</evidence>
<dbReference type="SUPFAM" id="SSF56281">
    <property type="entry name" value="Metallo-hydrolase/oxidoreductase"/>
    <property type="match status" value="1"/>
</dbReference>
<feature type="domain" description="Metallo-beta-lactamase" evidence="3">
    <location>
        <begin position="14"/>
        <end position="202"/>
    </location>
</feature>
<evidence type="ECO:0000256" key="1">
    <source>
        <dbReference type="ARBA" id="ARBA00022801"/>
    </source>
</evidence>
<organism evidence="4 5">
    <name type="scientific">Ktedonosporobacter rubrisoli</name>
    <dbReference type="NCBI Taxonomy" id="2509675"/>
    <lineage>
        <taxon>Bacteria</taxon>
        <taxon>Bacillati</taxon>
        <taxon>Chloroflexota</taxon>
        <taxon>Ktedonobacteria</taxon>
        <taxon>Ktedonobacterales</taxon>
        <taxon>Ktedonosporobacteraceae</taxon>
        <taxon>Ktedonosporobacter</taxon>
    </lineage>
</organism>
<dbReference type="InterPro" id="IPR050114">
    <property type="entry name" value="UPF0173_UPF0282_UlaG_hydrolase"/>
</dbReference>
<dbReference type="GO" id="GO:0016787">
    <property type="term" value="F:hydrolase activity"/>
    <property type="evidence" value="ECO:0007669"/>
    <property type="project" value="UniProtKB-UniRule"/>
</dbReference>
<name>A0A4P6JHN8_KTERU</name>
<reference evidence="4 5" key="1">
    <citation type="submission" date="2019-01" db="EMBL/GenBank/DDBJ databases">
        <title>Ktedonosporobacter rubrisoli SCAWS-G2.</title>
        <authorList>
            <person name="Huang Y."/>
            <person name="Yan B."/>
        </authorList>
    </citation>
    <scope>NUCLEOTIDE SEQUENCE [LARGE SCALE GENOMIC DNA]</scope>
    <source>
        <strain evidence="4 5">SCAWS-G2</strain>
    </source>
</reference>
<sequence length="240" mass="25708">MVADLKGNRISWLGHAAFKITTPSNKVILIDPFLTHNPATPAEAKKQDQVDLILVTHGHGDHTEDVVSLAKAHNAEVVTIVELAAWFGSKGVENAVGMNKGGSYTSQGITVHMTHALHTGGVGEGNDFPYTGDAAGFVIDLEHGLSVYHAGDTAPFMDMQLIKELYAPELAMLPIGDFYTMGPKGAAISARMLGVKYVIPMHFGTFPILVGTPAQLREAMHKINLDNVEVIEMKPGETIG</sequence>
<dbReference type="Proteomes" id="UP000290365">
    <property type="component" value="Chromosome"/>
</dbReference>
<evidence type="ECO:0000313" key="4">
    <source>
        <dbReference type="EMBL" id="QBD74527.1"/>
    </source>
</evidence>
<dbReference type="PANTHER" id="PTHR43546:SF3">
    <property type="entry name" value="UPF0173 METAL-DEPENDENT HYDROLASE MJ1163"/>
    <property type="match status" value="1"/>
</dbReference>
<dbReference type="Gene3D" id="3.60.15.10">
    <property type="entry name" value="Ribonuclease Z/Hydroxyacylglutathione hydrolase-like"/>
    <property type="match status" value="1"/>
</dbReference>
<dbReference type="Pfam" id="PF12706">
    <property type="entry name" value="Lactamase_B_2"/>
    <property type="match status" value="1"/>
</dbReference>
<dbReference type="OrthoDB" id="9805728at2"/>
<dbReference type="RefSeq" id="WP_129885126.1">
    <property type="nucleotide sequence ID" value="NZ_CP035758.1"/>
</dbReference>
<dbReference type="KEGG" id="kbs:EPA93_00365"/>
<accession>A0A4P6JHN8</accession>
<comment type="similarity">
    <text evidence="2">Belongs to the UPF0173 family.</text>
</comment>
<keyword evidence="5" id="KW-1185">Reference proteome</keyword>
<evidence type="ECO:0000313" key="5">
    <source>
        <dbReference type="Proteomes" id="UP000290365"/>
    </source>
</evidence>
<dbReference type="InterPro" id="IPR022877">
    <property type="entry name" value="UPF0173"/>
</dbReference>
<dbReference type="NCBIfam" id="NF001911">
    <property type="entry name" value="PRK00685.1"/>
    <property type="match status" value="1"/>
</dbReference>
<protein>
    <recommendedName>
        <fullName evidence="2">UPF0173 metal-dependent hydrolase EPA93_00365</fullName>
    </recommendedName>
</protein>
<dbReference type="SMART" id="SM00849">
    <property type="entry name" value="Lactamase_B"/>
    <property type="match status" value="1"/>
</dbReference>
<dbReference type="InterPro" id="IPR036866">
    <property type="entry name" value="RibonucZ/Hydroxyglut_hydro"/>
</dbReference>
<dbReference type="PANTHER" id="PTHR43546">
    <property type="entry name" value="UPF0173 METAL-DEPENDENT HYDROLASE MJ1163-RELATED"/>
    <property type="match status" value="1"/>
</dbReference>
<dbReference type="AlphaFoldDB" id="A0A4P6JHN8"/>